<evidence type="ECO:0000313" key="3">
    <source>
        <dbReference type="Proteomes" id="UP001482513"/>
    </source>
</evidence>
<name>A0ABV0K569_9CYAN</name>
<dbReference type="EMBL" id="JAMPKX010000005">
    <property type="protein sequence ID" value="MEP0947862.1"/>
    <property type="molecule type" value="Genomic_DNA"/>
</dbReference>
<gene>
    <name evidence="2" type="ORF">NC992_13340</name>
</gene>
<organism evidence="2 3">
    <name type="scientific">Leptolyngbya subtilissima DQ-A4</name>
    <dbReference type="NCBI Taxonomy" id="2933933"/>
    <lineage>
        <taxon>Bacteria</taxon>
        <taxon>Bacillati</taxon>
        <taxon>Cyanobacteriota</taxon>
        <taxon>Cyanophyceae</taxon>
        <taxon>Leptolyngbyales</taxon>
        <taxon>Leptolyngbyaceae</taxon>
        <taxon>Leptolyngbya group</taxon>
        <taxon>Leptolyngbya</taxon>
    </lineage>
</organism>
<sequence>MPRLRGRAAEPVSRGGLAAIAMIPDEGVIKYVGHWTPGAPLDTAELAELMAWRDRMWQAQQIGLYPNGIGYGNISLRRSPRSFAVSGTQTGHLAQTTTHHYTLVDSWDIDRNALHCTGPIQASSESLTHAALYDYSSAIQAIIHVHNRPLWQRGQGVLPTTAASVPYGTPAMAYEMRRLLDHDDLMQTRILIMAGHEEGVLVFGPTLETAAQVLHQHIDN</sequence>
<dbReference type="Pfam" id="PF00596">
    <property type="entry name" value="Aldolase_II"/>
    <property type="match status" value="1"/>
</dbReference>
<evidence type="ECO:0000313" key="2">
    <source>
        <dbReference type="EMBL" id="MEP0947862.1"/>
    </source>
</evidence>
<reference evidence="2 3" key="1">
    <citation type="submission" date="2022-04" db="EMBL/GenBank/DDBJ databases">
        <title>Positive selection, recombination, and allopatry shape intraspecific diversity of widespread and dominant cyanobacteria.</title>
        <authorList>
            <person name="Wei J."/>
            <person name="Shu W."/>
            <person name="Hu C."/>
        </authorList>
    </citation>
    <scope>NUCLEOTIDE SEQUENCE [LARGE SCALE GENOMIC DNA]</scope>
    <source>
        <strain evidence="2 3">DQ-A4</strain>
    </source>
</reference>
<dbReference type="Proteomes" id="UP001482513">
    <property type="component" value="Unassembled WGS sequence"/>
</dbReference>
<proteinExistence type="predicted"/>
<dbReference type="Gene3D" id="3.40.225.10">
    <property type="entry name" value="Class II aldolase/adducin N-terminal domain"/>
    <property type="match status" value="1"/>
</dbReference>
<keyword evidence="3" id="KW-1185">Reference proteome</keyword>
<dbReference type="SUPFAM" id="SSF53639">
    <property type="entry name" value="AraD/HMP-PK domain-like"/>
    <property type="match status" value="1"/>
</dbReference>
<feature type="domain" description="Class II aldolase/adducin N-terminal" evidence="1">
    <location>
        <begin position="71"/>
        <end position="214"/>
    </location>
</feature>
<dbReference type="InterPro" id="IPR001303">
    <property type="entry name" value="Aldolase_II/adducin_N"/>
</dbReference>
<accession>A0ABV0K569</accession>
<comment type="caution">
    <text evidence="2">The sequence shown here is derived from an EMBL/GenBank/DDBJ whole genome shotgun (WGS) entry which is preliminary data.</text>
</comment>
<protein>
    <submittedName>
        <fullName evidence="2">Class II aldolase/adducin family protein</fullName>
    </submittedName>
</protein>
<dbReference type="RefSeq" id="WP_242021455.1">
    <property type="nucleotide sequence ID" value="NZ_JAMPKX010000005.1"/>
</dbReference>
<evidence type="ECO:0000259" key="1">
    <source>
        <dbReference type="Pfam" id="PF00596"/>
    </source>
</evidence>
<dbReference type="InterPro" id="IPR036409">
    <property type="entry name" value="Aldolase_II/adducin_N_sf"/>
</dbReference>